<keyword evidence="11" id="KW-0256">Endoplasmic reticulum</keyword>
<keyword evidence="9 19" id="KW-0812">Transmembrane</keyword>
<feature type="transmembrane region" description="Helical" evidence="19">
    <location>
        <begin position="167"/>
        <end position="188"/>
    </location>
</feature>
<dbReference type="UniPathway" id="UPA00378"/>
<evidence type="ECO:0000256" key="11">
    <source>
        <dbReference type="ARBA" id="ARBA00022824"/>
    </source>
</evidence>
<dbReference type="GeneID" id="19878916"/>
<evidence type="ECO:0000256" key="19">
    <source>
        <dbReference type="SAM" id="Phobius"/>
    </source>
</evidence>
<evidence type="ECO:0000256" key="16">
    <source>
        <dbReference type="ARBA" id="ARBA00033238"/>
    </source>
</evidence>
<dbReference type="GO" id="GO:0003975">
    <property type="term" value="F:UDP-N-acetylglucosamine-dolichyl-phosphate N-acetylglucosaminephosphotransferase activity"/>
    <property type="evidence" value="ECO:0007669"/>
    <property type="project" value="UniProtKB-EC"/>
</dbReference>
<evidence type="ECO:0000256" key="14">
    <source>
        <dbReference type="ARBA" id="ARBA00023136"/>
    </source>
</evidence>
<reference evidence="21" key="1">
    <citation type="submission" date="2011-03" db="EMBL/GenBank/DDBJ databases">
        <title>The genome sequence of Vavraia culicis strain floridensis.</title>
        <authorList>
            <consortium name="The Broad Institute Genome Sequencing Platform"/>
            <person name="Cuomo C."/>
            <person name="Becnel J."/>
            <person name="Sanscrainte N."/>
            <person name="Young S.K."/>
            <person name="Zeng Q."/>
            <person name="Gargeya S."/>
            <person name="Fitzgerald M."/>
            <person name="Haas B."/>
            <person name="Abouelleil A."/>
            <person name="Alvarado L."/>
            <person name="Arachchi H.M."/>
            <person name="Berlin A."/>
            <person name="Chapman S.B."/>
            <person name="Gearin G."/>
            <person name="Goldberg J."/>
            <person name="Griggs A."/>
            <person name="Gujja S."/>
            <person name="Hansen M."/>
            <person name="Heiman D."/>
            <person name="Howarth C."/>
            <person name="Larimer J."/>
            <person name="Lui A."/>
            <person name="MacDonald P.J.P."/>
            <person name="McCowen C."/>
            <person name="Montmayeur A."/>
            <person name="Murphy C."/>
            <person name="Neiman D."/>
            <person name="Pearson M."/>
            <person name="Priest M."/>
            <person name="Roberts A."/>
            <person name="Saif S."/>
            <person name="Shea T."/>
            <person name="Sisk P."/>
            <person name="Stolte C."/>
            <person name="Sykes S."/>
            <person name="Wortman J."/>
            <person name="Nusbaum C."/>
            <person name="Birren B."/>
        </authorList>
    </citation>
    <scope>NUCLEOTIDE SEQUENCE [LARGE SCALE GENOMIC DNA]</scope>
    <source>
        <strain evidence="21">floridensis</strain>
    </source>
</reference>
<evidence type="ECO:0000313" key="20">
    <source>
        <dbReference type="EMBL" id="ELA47502.1"/>
    </source>
</evidence>
<dbReference type="STRING" id="948595.L2GVX3"/>
<dbReference type="AlphaFoldDB" id="L2GVX3"/>
<feature type="transmembrane region" description="Helical" evidence="19">
    <location>
        <begin position="101"/>
        <end position="122"/>
    </location>
</feature>
<dbReference type="Pfam" id="PF00953">
    <property type="entry name" value="Glycos_transf_4"/>
    <property type="match status" value="1"/>
</dbReference>
<organism evidence="20 21">
    <name type="scientific">Vavraia culicis (isolate floridensis)</name>
    <name type="common">Microsporidian parasite</name>
    <dbReference type="NCBI Taxonomy" id="948595"/>
    <lineage>
        <taxon>Eukaryota</taxon>
        <taxon>Fungi</taxon>
        <taxon>Fungi incertae sedis</taxon>
        <taxon>Microsporidia</taxon>
        <taxon>Pleistophoridae</taxon>
        <taxon>Vavraia</taxon>
    </lineage>
</organism>
<keyword evidence="14 19" id="KW-0472">Membrane</keyword>
<dbReference type="GO" id="GO:0005789">
    <property type="term" value="C:endoplasmic reticulum membrane"/>
    <property type="evidence" value="ECO:0007669"/>
    <property type="project" value="UniProtKB-SubCell"/>
</dbReference>
<keyword evidence="10" id="KW-0479">Metal-binding</keyword>
<dbReference type="HOGENOM" id="CLU_940729_0_0_1"/>
<dbReference type="OrthoDB" id="10262326at2759"/>
<dbReference type="Proteomes" id="UP000011081">
    <property type="component" value="Unassembled WGS sequence"/>
</dbReference>
<evidence type="ECO:0000256" key="15">
    <source>
        <dbReference type="ARBA" id="ARBA00029567"/>
    </source>
</evidence>
<dbReference type="GO" id="GO:0016757">
    <property type="term" value="F:glycosyltransferase activity"/>
    <property type="evidence" value="ECO:0007669"/>
    <property type="project" value="UniProtKB-KW"/>
</dbReference>
<keyword evidence="13 19" id="KW-1133">Transmembrane helix</keyword>
<feature type="transmembrane region" description="Helical" evidence="19">
    <location>
        <begin position="194"/>
        <end position="215"/>
    </location>
</feature>
<dbReference type="InterPro" id="IPR033895">
    <property type="entry name" value="GPT"/>
</dbReference>
<comment type="subcellular location">
    <subcellularLocation>
        <location evidence="2">Endoplasmic reticulum membrane</location>
        <topology evidence="2">Multi-pass membrane protein</topology>
    </subcellularLocation>
</comment>
<evidence type="ECO:0000256" key="5">
    <source>
        <dbReference type="ARBA" id="ARBA00013225"/>
    </source>
</evidence>
<dbReference type="PANTHER" id="PTHR10571:SF0">
    <property type="entry name" value="UDP-N-ACETYLGLUCOSAMINE--DOLICHYL-PHOSPHATE N-ACETYLGLUCOSAMINEPHOSPHOTRANSFERASE"/>
    <property type="match status" value="1"/>
</dbReference>
<name>L2GVX3_VAVCU</name>
<feature type="transmembrane region" description="Helical" evidence="19">
    <location>
        <begin position="6"/>
        <end position="25"/>
    </location>
</feature>
<evidence type="ECO:0000256" key="18">
    <source>
        <dbReference type="ARBA" id="ARBA00045078"/>
    </source>
</evidence>
<evidence type="ECO:0000256" key="12">
    <source>
        <dbReference type="ARBA" id="ARBA00022842"/>
    </source>
</evidence>
<accession>L2GVX3</accession>
<proteinExistence type="inferred from homology"/>
<gene>
    <name evidence="20" type="ORF">VCUG_01034</name>
</gene>
<dbReference type="EMBL" id="GL877417">
    <property type="protein sequence ID" value="ELA47502.1"/>
    <property type="molecule type" value="Genomic_DNA"/>
</dbReference>
<evidence type="ECO:0000256" key="10">
    <source>
        <dbReference type="ARBA" id="ARBA00022723"/>
    </source>
</evidence>
<feature type="transmembrane region" description="Helical" evidence="19">
    <location>
        <begin position="134"/>
        <end position="155"/>
    </location>
</feature>
<evidence type="ECO:0000256" key="1">
    <source>
        <dbReference type="ARBA" id="ARBA00001946"/>
    </source>
</evidence>
<feature type="transmembrane region" description="Helical" evidence="19">
    <location>
        <begin position="259"/>
        <end position="279"/>
    </location>
</feature>
<feature type="transmembrane region" description="Helical" evidence="19">
    <location>
        <begin position="37"/>
        <end position="56"/>
    </location>
</feature>
<evidence type="ECO:0000313" key="21">
    <source>
        <dbReference type="Proteomes" id="UP000011081"/>
    </source>
</evidence>
<dbReference type="PANTHER" id="PTHR10571">
    <property type="entry name" value="UDP-N-ACETYLGLUCOSAMINE--DOLICHYL-PHOSPHATE N-ACETYLGLUCOSAMINEPHOSPHOTRANSFERASE"/>
    <property type="match status" value="1"/>
</dbReference>
<dbReference type="OMA" id="WKEKIIF"/>
<dbReference type="EC" id="2.7.8.15" evidence="5"/>
<comment type="similarity">
    <text evidence="4">Belongs to the glycosyltransferase 4 family.</text>
</comment>
<evidence type="ECO:0000256" key="2">
    <source>
        <dbReference type="ARBA" id="ARBA00004477"/>
    </source>
</evidence>
<comment type="pathway">
    <text evidence="3">Protein modification; protein glycosylation.</text>
</comment>
<sequence length="296" mass="33622">MYTYIITSSVLSLILIKAVSMLNFTGMDMHKNGCKKIPEGAGIAPLVSFLLHLGVLNKLDSRLVVAFYIAVLDDIIEMPWKEKIIFPMLLACNDMKLNEMSVAYVLYRIVITVFSCNCINILSGINGVEIGQVIIIMLSLTTLNNVDKLLVTLFLSSSMPLLYLNAYPSKVFIGNAYLFFAGYLIIFLEQRLILLFYGLQILNFAVSLPQILGFYHCPRHRMPGYDGTFLKPSYFRSDKMNMTLLNYLLMLTGPMNEGVFCNLFFLLQVVYCTTAILIIKWRRLEELVEKIVKVIA</sequence>
<evidence type="ECO:0000256" key="3">
    <source>
        <dbReference type="ARBA" id="ARBA00004922"/>
    </source>
</evidence>
<evidence type="ECO:0000256" key="7">
    <source>
        <dbReference type="ARBA" id="ARBA00022676"/>
    </source>
</evidence>
<dbReference type="RefSeq" id="XP_008074054.1">
    <property type="nucleotide sequence ID" value="XM_008075863.1"/>
</dbReference>
<evidence type="ECO:0000256" key="17">
    <source>
        <dbReference type="ARBA" id="ARBA00044717"/>
    </source>
</evidence>
<comment type="catalytic activity">
    <reaction evidence="18">
        <text>a di-trans,poly-cis-dolichyl phosphate + UDP-N-acetyl-alpha-D-glucosamine = an N-acetyl-alpha-D-glucosaminyl-diphospho-di-trans,poly-cis-dolichol + UMP</text>
        <dbReference type="Rhea" id="RHEA:13289"/>
        <dbReference type="Rhea" id="RHEA-COMP:19498"/>
        <dbReference type="Rhea" id="RHEA-COMP:19507"/>
        <dbReference type="ChEBI" id="CHEBI:57683"/>
        <dbReference type="ChEBI" id="CHEBI:57705"/>
        <dbReference type="ChEBI" id="CHEBI:57865"/>
        <dbReference type="ChEBI" id="CHEBI:58427"/>
        <dbReference type="EC" id="2.7.8.15"/>
    </reaction>
    <physiologicalReaction direction="left-to-right" evidence="18">
        <dbReference type="Rhea" id="RHEA:13290"/>
    </physiologicalReaction>
</comment>
<evidence type="ECO:0000256" key="13">
    <source>
        <dbReference type="ARBA" id="ARBA00022989"/>
    </source>
</evidence>
<evidence type="ECO:0000256" key="6">
    <source>
        <dbReference type="ARBA" id="ARBA00017659"/>
    </source>
</evidence>
<dbReference type="InterPro" id="IPR000715">
    <property type="entry name" value="Glycosyl_transferase_4"/>
</dbReference>
<keyword evidence="12" id="KW-0460">Magnesium</keyword>
<dbReference type="VEuPathDB" id="MicrosporidiaDB:VCUG_01034"/>
<evidence type="ECO:0000256" key="9">
    <source>
        <dbReference type="ARBA" id="ARBA00022692"/>
    </source>
</evidence>
<comment type="function">
    <text evidence="17">UDP-N-acetylglucosamine--dolichyl-phosphate N-acetylglucosaminephosphotransferase that operates in the biosynthetic pathway of dolichol-linked oligosaccharides, the glycan precursors employed in protein asparagine (N)-glycosylation. The assembly of dolichol-linked oligosaccharides begins on the cytosolic side of the endoplasmic reticulum membrane and finishes in its lumen. The sequential addition of sugars to dolichol pyrophosphate produces dolichol-linked oligosaccharides containing fourteen sugars, including two GlcNAcs, nine mannoses and three glucoses. Once assembled, the oligosaccharide is transferred from the lipid to nascent proteins by oligosaccharyltransferases. Catalyzes the initial step of dolichol-linked oligosaccharide biosynthesis, transfering GlcNAc-1-P from cytosolic UDP-GlcNAc onto the carrier lipid dolichyl phosphate (P-dolichol), yielding GlcNAc-P-P-dolichol embedded in the cytoplasmic leaflet of the endoplasmic reticulum membrane.</text>
</comment>
<feature type="transmembrane region" description="Helical" evidence="19">
    <location>
        <begin position="62"/>
        <end position="80"/>
    </location>
</feature>
<dbReference type="InParanoid" id="L2GVX3"/>
<evidence type="ECO:0000256" key="4">
    <source>
        <dbReference type="ARBA" id="ARBA00009317"/>
    </source>
</evidence>
<dbReference type="GO" id="GO:0006488">
    <property type="term" value="P:dolichol-linked oligosaccharide biosynthetic process"/>
    <property type="evidence" value="ECO:0007669"/>
    <property type="project" value="InterPro"/>
</dbReference>
<protein>
    <recommendedName>
        <fullName evidence="6">UDP-N-acetylglucosamine--dolichyl-phosphate N-acetylglucosaminephosphotransferase</fullName>
        <ecNumber evidence="5">2.7.8.15</ecNumber>
    </recommendedName>
    <alternativeName>
        <fullName evidence="15">GlcNAc-1-P transferase</fullName>
    </alternativeName>
    <alternativeName>
        <fullName evidence="16">N-acetylglucosamine-1-phosphate transferase</fullName>
    </alternativeName>
</protein>
<keyword evidence="21" id="KW-1185">Reference proteome</keyword>
<comment type="cofactor">
    <cofactor evidence="1">
        <name>Mg(2+)</name>
        <dbReference type="ChEBI" id="CHEBI:18420"/>
    </cofactor>
</comment>
<keyword evidence="7" id="KW-0328">Glycosyltransferase</keyword>
<evidence type="ECO:0000256" key="8">
    <source>
        <dbReference type="ARBA" id="ARBA00022679"/>
    </source>
</evidence>
<keyword evidence="8" id="KW-0808">Transferase</keyword>
<dbReference type="GO" id="GO:0046872">
    <property type="term" value="F:metal ion binding"/>
    <property type="evidence" value="ECO:0007669"/>
    <property type="project" value="UniProtKB-KW"/>
</dbReference>